<evidence type="ECO:0000256" key="4">
    <source>
        <dbReference type="ARBA" id="ARBA00022679"/>
    </source>
</evidence>
<dbReference type="SMART" id="SM00388">
    <property type="entry name" value="HisKA"/>
    <property type="match status" value="1"/>
</dbReference>
<protein>
    <recommendedName>
        <fullName evidence="2">histidine kinase</fullName>
        <ecNumber evidence="2">2.7.13.3</ecNumber>
    </recommendedName>
</protein>
<keyword evidence="5 9" id="KW-0418">Kinase</keyword>
<dbReference type="SUPFAM" id="SSF47384">
    <property type="entry name" value="Homodimeric domain of signal transducing histidine kinase"/>
    <property type="match status" value="1"/>
</dbReference>
<evidence type="ECO:0000259" key="8">
    <source>
        <dbReference type="PROSITE" id="PS50109"/>
    </source>
</evidence>
<dbReference type="InterPro" id="IPR036097">
    <property type="entry name" value="HisK_dim/P_sf"/>
</dbReference>
<sequence>MDLISLRRGGRFGLLVGWWGLWLGLALGGGSARAQPGTPAQRVSLARVRALLNKVSAGEAASWAAAQPTKDVARRTEAENTAAFRQERERLWARRRQWAAESLAFVVWARLATAAAVQQQPDTGLAYLRRALAANRRVPGYALDAAELNHRLSSYYWTQQAYDSALACHRREISALKASGFRADARQRQPLALGDSLHVGIALAGAYANAGLALRRRGNYAGAVRDYAQGLRHYQQLHDYAGLVWLNELLGEAYEEQGNDERAERYYTAARRTARALQATEPTTAAVDLAEALGYTHALLLRQRRAPELLRLLAGGIAEAQRARQRDTAYWRLAGIEASLRLRVAEVSLRTGQPAQAAAALRRAAPGLAEVTRRAPTPALRQHFLYYTWRAQELVLLHWLARATARPPNPAWVPQALACTDSLDALAGRAALRLQLADYLLQAGEPASAATLLPAVETSYRAAHNRVKLREVLQLKADALVALGRWERAYHAREQLDGLTDSLRATQQYAALADMETRYQTENKETQIRQLRVHNAQEQRQKRLAWAGAALLALLLAGATYTLLLTRRLTRRLREARATQDRLYSVIGHDLRSPLAALGGLATLLDYYRQAGAADPAALEEVTTEVRQTTSQLTALVDNLLHWAASQSGELAYRPEGLDAARLLHEVAALYASEARARQVRVAVEVPAGLRRLWADHNMVRAQLRNLLGNALKVAPPGSAIALAAHQNDRRITLRVADAGPGLSAAELATLQTSNTPTGLAPRLPGQRGTGLGLPLVRQLARRQQGGFRLESTPGQGTVAYVELPVAKE</sequence>
<dbReference type="InterPro" id="IPR003661">
    <property type="entry name" value="HisK_dim/P_dom"/>
</dbReference>
<name>A0ABS0I0Y7_9BACT</name>
<evidence type="ECO:0000256" key="5">
    <source>
        <dbReference type="ARBA" id="ARBA00022777"/>
    </source>
</evidence>
<feature type="domain" description="Histidine kinase" evidence="8">
    <location>
        <begin position="586"/>
        <end position="808"/>
    </location>
</feature>
<dbReference type="PANTHER" id="PTHR43711:SF1">
    <property type="entry name" value="HISTIDINE KINASE 1"/>
    <property type="match status" value="1"/>
</dbReference>
<dbReference type="Gene3D" id="3.30.565.10">
    <property type="entry name" value="Histidine kinase-like ATPase, C-terminal domain"/>
    <property type="match status" value="1"/>
</dbReference>
<dbReference type="Proteomes" id="UP000618931">
    <property type="component" value="Unassembled WGS sequence"/>
</dbReference>
<feature type="transmembrane region" description="Helical" evidence="7">
    <location>
        <begin position="544"/>
        <end position="564"/>
    </location>
</feature>
<keyword evidence="4" id="KW-0808">Transferase</keyword>
<keyword evidence="10" id="KW-1185">Reference proteome</keyword>
<dbReference type="Gene3D" id="1.25.40.10">
    <property type="entry name" value="Tetratricopeptide repeat domain"/>
    <property type="match status" value="1"/>
</dbReference>
<dbReference type="CDD" id="cd00082">
    <property type="entry name" value="HisKA"/>
    <property type="match status" value="1"/>
</dbReference>
<dbReference type="InterPro" id="IPR003594">
    <property type="entry name" value="HATPase_dom"/>
</dbReference>
<dbReference type="EC" id="2.7.13.3" evidence="2"/>
<dbReference type="CDD" id="cd00075">
    <property type="entry name" value="HATPase"/>
    <property type="match status" value="1"/>
</dbReference>
<dbReference type="Gene3D" id="1.10.287.130">
    <property type="match status" value="1"/>
</dbReference>
<evidence type="ECO:0000313" key="9">
    <source>
        <dbReference type="EMBL" id="MBF9220393.1"/>
    </source>
</evidence>
<dbReference type="RefSeq" id="WP_196291852.1">
    <property type="nucleotide sequence ID" value="NZ_JADQDM010000002.1"/>
</dbReference>
<organism evidence="9 10">
    <name type="scientific">Hymenobacter ruricola</name>
    <dbReference type="NCBI Taxonomy" id="2791023"/>
    <lineage>
        <taxon>Bacteria</taxon>
        <taxon>Pseudomonadati</taxon>
        <taxon>Bacteroidota</taxon>
        <taxon>Cytophagia</taxon>
        <taxon>Cytophagales</taxon>
        <taxon>Hymenobacteraceae</taxon>
        <taxon>Hymenobacter</taxon>
    </lineage>
</organism>
<keyword evidence="3" id="KW-0597">Phosphoprotein</keyword>
<reference evidence="9 10" key="1">
    <citation type="submission" date="2020-11" db="EMBL/GenBank/DDBJ databases">
        <authorList>
            <person name="Kim M.K."/>
        </authorList>
    </citation>
    <scope>NUCLEOTIDE SEQUENCE [LARGE SCALE GENOMIC DNA]</scope>
    <source>
        <strain evidence="9 10">BT662</strain>
    </source>
</reference>
<evidence type="ECO:0000256" key="2">
    <source>
        <dbReference type="ARBA" id="ARBA00012438"/>
    </source>
</evidence>
<proteinExistence type="predicted"/>
<evidence type="ECO:0000256" key="1">
    <source>
        <dbReference type="ARBA" id="ARBA00000085"/>
    </source>
</evidence>
<dbReference type="InterPro" id="IPR004358">
    <property type="entry name" value="Sig_transdc_His_kin-like_C"/>
</dbReference>
<keyword evidence="7" id="KW-0472">Membrane</keyword>
<dbReference type="SMART" id="SM00387">
    <property type="entry name" value="HATPase_c"/>
    <property type="match status" value="1"/>
</dbReference>
<dbReference type="InterPro" id="IPR036890">
    <property type="entry name" value="HATPase_C_sf"/>
</dbReference>
<keyword evidence="7" id="KW-0812">Transmembrane</keyword>
<dbReference type="InterPro" id="IPR005467">
    <property type="entry name" value="His_kinase_dom"/>
</dbReference>
<evidence type="ECO:0000256" key="3">
    <source>
        <dbReference type="ARBA" id="ARBA00022553"/>
    </source>
</evidence>
<dbReference type="EMBL" id="JADQDM010000002">
    <property type="protein sequence ID" value="MBF9220393.1"/>
    <property type="molecule type" value="Genomic_DNA"/>
</dbReference>
<evidence type="ECO:0000256" key="6">
    <source>
        <dbReference type="ARBA" id="ARBA00023012"/>
    </source>
</evidence>
<dbReference type="PANTHER" id="PTHR43711">
    <property type="entry name" value="TWO-COMPONENT HISTIDINE KINASE"/>
    <property type="match status" value="1"/>
</dbReference>
<keyword evidence="7" id="KW-1133">Transmembrane helix</keyword>
<dbReference type="SUPFAM" id="SSF55874">
    <property type="entry name" value="ATPase domain of HSP90 chaperone/DNA topoisomerase II/histidine kinase"/>
    <property type="match status" value="1"/>
</dbReference>
<gene>
    <name evidence="9" type="ORF">I2H31_04690</name>
</gene>
<dbReference type="Pfam" id="PF02518">
    <property type="entry name" value="HATPase_c"/>
    <property type="match status" value="1"/>
</dbReference>
<dbReference type="PRINTS" id="PR00344">
    <property type="entry name" value="BCTRLSENSOR"/>
</dbReference>
<dbReference type="InterPro" id="IPR019734">
    <property type="entry name" value="TPR_rpt"/>
</dbReference>
<comment type="catalytic activity">
    <reaction evidence="1">
        <text>ATP + protein L-histidine = ADP + protein N-phospho-L-histidine.</text>
        <dbReference type="EC" id="2.7.13.3"/>
    </reaction>
</comment>
<dbReference type="SUPFAM" id="SSF48452">
    <property type="entry name" value="TPR-like"/>
    <property type="match status" value="1"/>
</dbReference>
<dbReference type="InterPro" id="IPR011990">
    <property type="entry name" value="TPR-like_helical_dom_sf"/>
</dbReference>
<dbReference type="InterPro" id="IPR050736">
    <property type="entry name" value="Sensor_HK_Regulatory"/>
</dbReference>
<evidence type="ECO:0000256" key="7">
    <source>
        <dbReference type="SAM" id="Phobius"/>
    </source>
</evidence>
<comment type="caution">
    <text evidence="9">The sequence shown here is derived from an EMBL/GenBank/DDBJ whole genome shotgun (WGS) entry which is preliminary data.</text>
</comment>
<keyword evidence="6" id="KW-0902">Two-component regulatory system</keyword>
<dbReference type="GO" id="GO:0016301">
    <property type="term" value="F:kinase activity"/>
    <property type="evidence" value="ECO:0007669"/>
    <property type="project" value="UniProtKB-KW"/>
</dbReference>
<dbReference type="SMART" id="SM00028">
    <property type="entry name" value="TPR"/>
    <property type="match status" value="3"/>
</dbReference>
<accession>A0ABS0I0Y7</accession>
<evidence type="ECO:0000313" key="10">
    <source>
        <dbReference type="Proteomes" id="UP000618931"/>
    </source>
</evidence>
<dbReference type="PROSITE" id="PS50109">
    <property type="entry name" value="HIS_KIN"/>
    <property type="match status" value="1"/>
</dbReference>